<evidence type="ECO:0000313" key="2">
    <source>
        <dbReference type="Proteomes" id="UP000069620"/>
    </source>
</evidence>
<organism evidence="1 2">
    <name type="scientific">Mycolicibacterium brisbanense</name>
    <dbReference type="NCBI Taxonomy" id="146020"/>
    <lineage>
        <taxon>Bacteria</taxon>
        <taxon>Bacillati</taxon>
        <taxon>Actinomycetota</taxon>
        <taxon>Actinomycetes</taxon>
        <taxon>Mycobacteriales</taxon>
        <taxon>Mycobacteriaceae</taxon>
        <taxon>Mycolicibacterium</taxon>
    </lineage>
</organism>
<dbReference type="AlphaFoldDB" id="A0A100VWP6"/>
<accession>A0A100VWP6</accession>
<keyword evidence="2" id="KW-1185">Reference proteome</keyword>
<protein>
    <submittedName>
        <fullName evidence="1">Uncharacterized protein</fullName>
    </submittedName>
</protein>
<dbReference type="EMBL" id="BCSX01000018">
    <property type="protein sequence ID" value="GAS87421.1"/>
    <property type="molecule type" value="Genomic_DNA"/>
</dbReference>
<name>A0A100VWP6_9MYCO</name>
<comment type="caution">
    <text evidence="1">The sequence shown here is derived from an EMBL/GenBank/DDBJ whole genome shotgun (WGS) entry which is preliminary data.</text>
</comment>
<reference evidence="2" key="2">
    <citation type="submission" date="2016-02" db="EMBL/GenBank/DDBJ databases">
        <title>Draft genome sequence of five rapidly growing Mycobacterium species.</title>
        <authorList>
            <person name="Katahira K."/>
            <person name="Gotou Y."/>
            <person name="Iida K."/>
            <person name="Ogura Y."/>
            <person name="Hayashi T."/>
        </authorList>
    </citation>
    <scope>NUCLEOTIDE SEQUENCE [LARGE SCALE GENOMIC DNA]</scope>
    <source>
        <strain evidence="2">JCM15654</strain>
    </source>
</reference>
<gene>
    <name evidence="1" type="ORF">RMCB_1517</name>
</gene>
<sequence>MQMGIATVRFDRKMVGRRHVRIASVRKTVAVREEVSPMDAVTLWVLPLVFTVGRSR</sequence>
<dbReference type="Proteomes" id="UP000069620">
    <property type="component" value="Unassembled WGS sequence"/>
</dbReference>
<evidence type="ECO:0000313" key="1">
    <source>
        <dbReference type="EMBL" id="GAS87421.1"/>
    </source>
</evidence>
<dbReference type="STRING" id="146020.RMCB_1517"/>
<reference evidence="2" key="1">
    <citation type="journal article" date="2016" name="Genome Announc.">
        <title>Draft Genome Sequences of Five Rapidly Growing Mycobacterium Species, M. thermoresistibile, M. fortuitum subsp. acetamidolyticum, M. canariasense, M. brisbanense, and M. novocastrense.</title>
        <authorList>
            <person name="Katahira K."/>
            <person name="Ogura Y."/>
            <person name="Gotoh Y."/>
            <person name="Hayashi T."/>
        </authorList>
    </citation>
    <scope>NUCLEOTIDE SEQUENCE [LARGE SCALE GENOMIC DNA]</scope>
    <source>
        <strain evidence="2">JCM15654</strain>
    </source>
</reference>
<proteinExistence type="predicted"/>